<feature type="transmembrane region" description="Helical" evidence="1">
    <location>
        <begin position="7"/>
        <end position="26"/>
    </location>
</feature>
<dbReference type="EMBL" id="CAJJDM010000070">
    <property type="protein sequence ID" value="CAD8082057.1"/>
    <property type="molecule type" value="Genomic_DNA"/>
</dbReference>
<evidence type="ECO:0000256" key="1">
    <source>
        <dbReference type="SAM" id="Phobius"/>
    </source>
</evidence>
<name>A0A8S1MM00_PARPR</name>
<proteinExistence type="predicted"/>
<evidence type="ECO:0008006" key="4">
    <source>
        <dbReference type="Google" id="ProtNLM"/>
    </source>
</evidence>
<evidence type="ECO:0000313" key="3">
    <source>
        <dbReference type="Proteomes" id="UP000688137"/>
    </source>
</evidence>
<reference evidence="2" key="1">
    <citation type="submission" date="2021-01" db="EMBL/GenBank/DDBJ databases">
        <authorList>
            <consortium name="Genoscope - CEA"/>
            <person name="William W."/>
        </authorList>
    </citation>
    <scope>NUCLEOTIDE SEQUENCE</scope>
</reference>
<keyword evidence="3" id="KW-1185">Reference proteome</keyword>
<protein>
    <recommendedName>
        <fullName evidence="4">Transmembrane protein</fullName>
    </recommendedName>
</protein>
<keyword evidence="1" id="KW-0812">Transmembrane</keyword>
<evidence type="ECO:0000313" key="2">
    <source>
        <dbReference type="EMBL" id="CAD8082057.1"/>
    </source>
</evidence>
<dbReference type="AlphaFoldDB" id="A0A8S1MM00"/>
<keyword evidence="1" id="KW-0472">Membrane</keyword>
<dbReference type="Proteomes" id="UP000688137">
    <property type="component" value="Unassembled WGS sequence"/>
</dbReference>
<comment type="caution">
    <text evidence="2">The sequence shown here is derived from an EMBL/GenBank/DDBJ whole genome shotgun (WGS) entry which is preliminary data.</text>
</comment>
<keyword evidence="1" id="KW-1133">Transmembrane helix</keyword>
<organism evidence="2 3">
    <name type="scientific">Paramecium primaurelia</name>
    <dbReference type="NCBI Taxonomy" id="5886"/>
    <lineage>
        <taxon>Eukaryota</taxon>
        <taxon>Sar</taxon>
        <taxon>Alveolata</taxon>
        <taxon>Ciliophora</taxon>
        <taxon>Intramacronucleata</taxon>
        <taxon>Oligohymenophorea</taxon>
        <taxon>Peniculida</taxon>
        <taxon>Parameciidae</taxon>
        <taxon>Paramecium</taxon>
    </lineage>
</organism>
<sequence>MNQMIKSLLIILIRIVIFYLGIKFFSREIITGQIDKKRTIYCQYSLIKIGELLKQSKDEIQSTQQVVLKLRRFVKEEIELQEKLMKIVIQKVFVEQLNNVIKNSKENKLILYIIHVI</sequence>
<accession>A0A8S1MM00</accession>
<gene>
    <name evidence="2" type="ORF">PPRIM_AZ9-3.1.T0670058</name>
</gene>